<reference evidence="2" key="1">
    <citation type="journal article" date="2015" name="Proc. Natl. Acad. Sci. U.S.A.">
        <title>Genome sequencing of adzuki bean (Vigna angularis) provides insight into high starch and low fat accumulation and domestication.</title>
        <authorList>
            <person name="Yang K."/>
            <person name="Tian Z."/>
            <person name="Chen C."/>
            <person name="Luo L."/>
            <person name="Zhao B."/>
            <person name="Wang Z."/>
            <person name="Yu L."/>
            <person name="Li Y."/>
            <person name="Sun Y."/>
            <person name="Li W."/>
            <person name="Chen Y."/>
            <person name="Li Y."/>
            <person name="Zhang Y."/>
            <person name="Ai D."/>
            <person name="Zhao J."/>
            <person name="Shang C."/>
            <person name="Ma Y."/>
            <person name="Wu B."/>
            <person name="Wang M."/>
            <person name="Gao L."/>
            <person name="Sun D."/>
            <person name="Zhang P."/>
            <person name="Guo F."/>
            <person name="Wang W."/>
            <person name="Li Y."/>
            <person name="Wang J."/>
            <person name="Varshney R.K."/>
            <person name="Wang J."/>
            <person name="Ling H.Q."/>
            <person name="Wan P."/>
        </authorList>
    </citation>
    <scope>NUCLEOTIDE SEQUENCE</scope>
    <source>
        <strain evidence="2">cv. Jingnong 6</strain>
    </source>
</reference>
<protein>
    <submittedName>
        <fullName evidence="1">Uncharacterized protein</fullName>
    </submittedName>
</protein>
<accession>A0A0L9UXD8</accession>
<sequence length="163" mass="18965">MAEKKKQLRATSPPTLEARFLREELSYLHVIIGFSTLHPPRGLTTPSLPRELIPREFPSAHHYIFISRIVIYFTLESESSSTTNHTVIVEPHLSRRLKSPLHHSNLLPFQTLGFQPNKPRIYGFVPRCSSSTPNPRVLEQICFFRYFPDLHLDRIQISRRLPI</sequence>
<evidence type="ECO:0000313" key="1">
    <source>
        <dbReference type="EMBL" id="KOM47396.1"/>
    </source>
</evidence>
<name>A0A0L9UXD8_PHAAN</name>
<dbReference type="EMBL" id="CM003377">
    <property type="protein sequence ID" value="KOM47396.1"/>
    <property type="molecule type" value="Genomic_DNA"/>
</dbReference>
<dbReference type="AlphaFoldDB" id="A0A0L9UXD8"/>
<evidence type="ECO:0000313" key="2">
    <source>
        <dbReference type="Proteomes" id="UP000053144"/>
    </source>
</evidence>
<proteinExistence type="predicted"/>
<gene>
    <name evidence="1" type="ORF">LR48_Vigan07g110000</name>
</gene>
<organism evidence="1 2">
    <name type="scientific">Phaseolus angularis</name>
    <name type="common">Azuki bean</name>
    <name type="synonym">Vigna angularis</name>
    <dbReference type="NCBI Taxonomy" id="3914"/>
    <lineage>
        <taxon>Eukaryota</taxon>
        <taxon>Viridiplantae</taxon>
        <taxon>Streptophyta</taxon>
        <taxon>Embryophyta</taxon>
        <taxon>Tracheophyta</taxon>
        <taxon>Spermatophyta</taxon>
        <taxon>Magnoliopsida</taxon>
        <taxon>eudicotyledons</taxon>
        <taxon>Gunneridae</taxon>
        <taxon>Pentapetalae</taxon>
        <taxon>rosids</taxon>
        <taxon>fabids</taxon>
        <taxon>Fabales</taxon>
        <taxon>Fabaceae</taxon>
        <taxon>Papilionoideae</taxon>
        <taxon>50 kb inversion clade</taxon>
        <taxon>NPAAA clade</taxon>
        <taxon>indigoferoid/millettioid clade</taxon>
        <taxon>Phaseoleae</taxon>
        <taxon>Vigna</taxon>
    </lineage>
</organism>
<dbReference type="Gramene" id="KOM47396">
    <property type="protein sequence ID" value="KOM47396"/>
    <property type="gene ID" value="LR48_Vigan07g110000"/>
</dbReference>
<dbReference type="Proteomes" id="UP000053144">
    <property type="component" value="Chromosome 7"/>
</dbReference>